<gene>
    <name evidence="1" type="ORF">GA0074692_2782</name>
</gene>
<dbReference type="STRING" id="145854.GA0074692_2782"/>
<dbReference type="Proteomes" id="UP000198959">
    <property type="component" value="Unassembled WGS sequence"/>
</dbReference>
<organism evidence="1 2">
    <name type="scientific">Micromonospora pallida</name>
    <dbReference type="NCBI Taxonomy" id="145854"/>
    <lineage>
        <taxon>Bacteria</taxon>
        <taxon>Bacillati</taxon>
        <taxon>Actinomycetota</taxon>
        <taxon>Actinomycetes</taxon>
        <taxon>Micromonosporales</taxon>
        <taxon>Micromonosporaceae</taxon>
        <taxon>Micromonospora</taxon>
    </lineage>
</organism>
<dbReference type="AlphaFoldDB" id="A0A1C6SKH1"/>
<dbReference type="EMBL" id="FMHW01000002">
    <property type="protein sequence ID" value="SCL29709.1"/>
    <property type="molecule type" value="Genomic_DNA"/>
</dbReference>
<sequence length="81" mass="8769">MEHTTRIPPAEITGVKGALIKRMIEKKLGKVPTAVGVYWHNPKVLFASFGLGGKLQKWDACDENLKSFAHMSEDGAAGCEG</sequence>
<evidence type="ECO:0000313" key="1">
    <source>
        <dbReference type="EMBL" id="SCL29709.1"/>
    </source>
</evidence>
<accession>A0A1C6SKH1</accession>
<protein>
    <submittedName>
        <fullName evidence="1">Uncharacterized protein</fullName>
    </submittedName>
</protein>
<proteinExistence type="predicted"/>
<name>A0A1C6SKH1_9ACTN</name>
<keyword evidence="2" id="KW-1185">Reference proteome</keyword>
<evidence type="ECO:0000313" key="2">
    <source>
        <dbReference type="Proteomes" id="UP000198959"/>
    </source>
</evidence>
<reference evidence="2" key="1">
    <citation type="submission" date="2016-06" db="EMBL/GenBank/DDBJ databases">
        <authorList>
            <person name="Varghese N."/>
            <person name="Submissions Spin"/>
        </authorList>
    </citation>
    <scope>NUCLEOTIDE SEQUENCE [LARGE SCALE GENOMIC DNA]</scope>
    <source>
        <strain evidence="2">DSM 43817</strain>
    </source>
</reference>